<dbReference type="Gene3D" id="1.10.260.40">
    <property type="entry name" value="lambda repressor-like DNA-binding domains"/>
    <property type="match status" value="1"/>
</dbReference>
<proteinExistence type="predicted"/>
<organism evidence="1 2">
    <name type="scientific">Shewanella avicenniae</name>
    <dbReference type="NCBI Taxonomy" id="2814294"/>
    <lineage>
        <taxon>Bacteria</taxon>
        <taxon>Pseudomonadati</taxon>
        <taxon>Pseudomonadota</taxon>
        <taxon>Gammaproteobacteria</taxon>
        <taxon>Alteromonadales</taxon>
        <taxon>Shewanellaceae</taxon>
        <taxon>Shewanella</taxon>
    </lineage>
</organism>
<keyword evidence="2" id="KW-1185">Reference proteome</keyword>
<evidence type="ECO:0000313" key="1">
    <source>
        <dbReference type="EMBL" id="QSX32487.1"/>
    </source>
</evidence>
<dbReference type="SUPFAM" id="SSF47413">
    <property type="entry name" value="lambda repressor-like DNA-binding domains"/>
    <property type="match status" value="1"/>
</dbReference>
<gene>
    <name evidence="1" type="ORF">JYB87_11995</name>
</gene>
<evidence type="ECO:0000313" key="2">
    <source>
        <dbReference type="Proteomes" id="UP000662770"/>
    </source>
</evidence>
<dbReference type="RefSeq" id="WP_207353730.1">
    <property type="nucleotide sequence ID" value="NZ_CP071503.1"/>
</dbReference>
<dbReference type="Proteomes" id="UP000662770">
    <property type="component" value="Chromosome"/>
</dbReference>
<dbReference type="EMBL" id="CP071503">
    <property type="protein sequence ID" value="QSX32487.1"/>
    <property type="molecule type" value="Genomic_DNA"/>
</dbReference>
<sequence>MTKTEAVNFFGSQKALAHVLQRSKTTVSGWPDKLPRGVQFEIQVKTDAQLKADLELFNEQAA</sequence>
<accession>A0ABX7QM08</accession>
<name>A0ABX7QM08_9GAMM</name>
<reference evidence="1 2" key="1">
    <citation type="submission" date="2021-03" db="EMBL/GenBank/DDBJ databases">
        <title>Novel species identification of genus Shewanella.</title>
        <authorList>
            <person name="Liu G."/>
            <person name="Zhang Q."/>
        </authorList>
    </citation>
    <scope>NUCLEOTIDE SEQUENCE [LARGE SCALE GENOMIC DNA]</scope>
    <source>
        <strain evidence="1 2">FJAT-51800</strain>
    </source>
</reference>
<dbReference type="InterPro" id="IPR010982">
    <property type="entry name" value="Lambda_DNA-bd_dom_sf"/>
</dbReference>
<dbReference type="Pfam" id="PF14549">
    <property type="entry name" value="P22_Cro"/>
    <property type="match status" value="1"/>
</dbReference>
<protein>
    <submittedName>
        <fullName evidence="1">Transcriptional regulator</fullName>
    </submittedName>
</protein>